<dbReference type="PROSITE" id="PS50801">
    <property type="entry name" value="STAS"/>
    <property type="match status" value="1"/>
</dbReference>
<keyword evidence="3" id="KW-1185">Reference proteome</keyword>
<dbReference type="PANTHER" id="PTHR33495:SF2">
    <property type="entry name" value="ANTI-SIGMA FACTOR ANTAGONIST TM_1081-RELATED"/>
    <property type="match status" value="1"/>
</dbReference>
<dbReference type="PANTHER" id="PTHR33495">
    <property type="entry name" value="ANTI-SIGMA FACTOR ANTAGONIST TM_1081-RELATED-RELATED"/>
    <property type="match status" value="1"/>
</dbReference>
<dbReference type="SUPFAM" id="SSF52091">
    <property type="entry name" value="SpoIIaa-like"/>
    <property type="match status" value="1"/>
</dbReference>
<dbReference type="CDD" id="cd07043">
    <property type="entry name" value="STAS_anti-anti-sigma_factors"/>
    <property type="match status" value="1"/>
</dbReference>
<organism evidence="2 3">
    <name type="scientific">Streptomyces ziwulingensis</name>
    <dbReference type="NCBI Taxonomy" id="1045501"/>
    <lineage>
        <taxon>Bacteria</taxon>
        <taxon>Bacillati</taxon>
        <taxon>Actinomycetota</taxon>
        <taxon>Actinomycetes</taxon>
        <taxon>Kitasatosporales</taxon>
        <taxon>Streptomycetaceae</taxon>
        <taxon>Streptomyces</taxon>
    </lineage>
</organism>
<dbReference type="InterPro" id="IPR036513">
    <property type="entry name" value="STAS_dom_sf"/>
</dbReference>
<sequence length="122" mass="12883">MLLPQLSVHRHDRGSRALITLVGEIDLDSVSSLRTSLERCLRDGIRTLDVDLAAVAFCDVSGLDAFLHAARRATVAGGALRLHHPPTGLVRMLDITGCGPLLLGPPSGRPAPSAPAYSGEVR</sequence>
<dbReference type="Pfam" id="PF13466">
    <property type="entry name" value="STAS_2"/>
    <property type="match status" value="1"/>
</dbReference>
<protein>
    <recommendedName>
        <fullName evidence="1">STAS domain-containing protein</fullName>
    </recommendedName>
</protein>
<dbReference type="InterPro" id="IPR002645">
    <property type="entry name" value="STAS_dom"/>
</dbReference>
<dbReference type="RefSeq" id="WP_345621707.1">
    <property type="nucleotide sequence ID" value="NZ_BAABIG010000043.1"/>
</dbReference>
<gene>
    <name evidence="2" type="ORF">GCM10023220_44200</name>
</gene>
<proteinExistence type="predicted"/>
<evidence type="ECO:0000313" key="2">
    <source>
        <dbReference type="EMBL" id="GAA4808772.1"/>
    </source>
</evidence>
<dbReference type="Proteomes" id="UP001501265">
    <property type="component" value="Unassembled WGS sequence"/>
</dbReference>
<feature type="domain" description="STAS" evidence="1">
    <location>
        <begin position="18"/>
        <end position="97"/>
    </location>
</feature>
<comment type="caution">
    <text evidence="2">The sequence shown here is derived from an EMBL/GenBank/DDBJ whole genome shotgun (WGS) entry which is preliminary data.</text>
</comment>
<name>A0ABP9CDZ7_9ACTN</name>
<evidence type="ECO:0000313" key="3">
    <source>
        <dbReference type="Proteomes" id="UP001501265"/>
    </source>
</evidence>
<accession>A0ABP9CDZ7</accession>
<reference evidence="3" key="1">
    <citation type="journal article" date="2019" name="Int. J. Syst. Evol. Microbiol.">
        <title>The Global Catalogue of Microorganisms (GCM) 10K type strain sequencing project: providing services to taxonomists for standard genome sequencing and annotation.</title>
        <authorList>
            <consortium name="The Broad Institute Genomics Platform"/>
            <consortium name="The Broad Institute Genome Sequencing Center for Infectious Disease"/>
            <person name="Wu L."/>
            <person name="Ma J."/>
        </authorList>
    </citation>
    <scope>NUCLEOTIDE SEQUENCE [LARGE SCALE GENOMIC DNA]</scope>
    <source>
        <strain evidence="3">JCM 18081</strain>
    </source>
</reference>
<dbReference type="Gene3D" id="3.30.750.24">
    <property type="entry name" value="STAS domain"/>
    <property type="match status" value="1"/>
</dbReference>
<dbReference type="InterPro" id="IPR058548">
    <property type="entry name" value="MlaB-like_STAS"/>
</dbReference>
<dbReference type="EMBL" id="BAABIG010000043">
    <property type="protein sequence ID" value="GAA4808772.1"/>
    <property type="molecule type" value="Genomic_DNA"/>
</dbReference>
<evidence type="ECO:0000259" key="1">
    <source>
        <dbReference type="PROSITE" id="PS50801"/>
    </source>
</evidence>